<dbReference type="InterPro" id="IPR001387">
    <property type="entry name" value="Cro/C1-type_HTH"/>
</dbReference>
<accession>A0A1C3N4B8</accession>
<dbReference type="SMART" id="SM00530">
    <property type="entry name" value="HTH_XRE"/>
    <property type="match status" value="1"/>
</dbReference>
<evidence type="ECO:0000313" key="2">
    <source>
        <dbReference type="EMBL" id="SBV27405.1"/>
    </source>
</evidence>
<protein>
    <submittedName>
        <fullName evidence="2">Helix-turn-helix domain-containing protein</fullName>
    </submittedName>
</protein>
<dbReference type="EMBL" id="LT598496">
    <property type="protein sequence ID" value="SBV27405.1"/>
    <property type="molecule type" value="Genomic_DNA"/>
</dbReference>
<keyword evidence="3" id="KW-1185">Reference proteome</keyword>
<dbReference type="SUPFAM" id="SSF47413">
    <property type="entry name" value="lambda repressor-like DNA-binding domains"/>
    <property type="match status" value="1"/>
</dbReference>
<sequence length="293" mass="32487">MYPFPNVCNHRCMAPKTARARRLGIALRTHREAAGLTLEAAADEINSTRSTLSRYENAQTLISPATVRALLTLYGVPSEDVAAAVELAKDARRPGWWVSYSYLLDRRTIDFIAFESEATGIANFEPSVVPGLLQTADYIRGVMRGGPHTLSDEQVEQRVRFRLDRQQRLTAEEPPIFDAIIDEGALLRPVGDRSVMEGQLRHLVKMAELPNITVQVIPLAAGYHRGTRGSLHILEFADPEDPIIASVETVAGQMILDRPGDLRTCTKIMEHLRTVALSPADSRDQLVTLLKGR</sequence>
<dbReference type="PATRIC" id="fig|307121.4.peg.2988"/>
<evidence type="ECO:0000313" key="3">
    <source>
        <dbReference type="Proteomes" id="UP000199393"/>
    </source>
</evidence>
<proteinExistence type="predicted"/>
<name>A0A1C3N4B8_9ACTN</name>
<gene>
    <name evidence="2" type="ORF">GA0070620_2919</name>
</gene>
<reference evidence="3" key="1">
    <citation type="submission" date="2016-06" db="EMBL/GenBank/DDBJ databases">
        <authorList>
            <person name="Varghese N."/>
        </authorList>
    </citation>
    <scope>NUCLEOTIDE SEQUENCE [LARGE SCALE GENOMIC DNA]</scope>
    <source>
        <strain evidence="3">DSM 45344</strain>
    </source>
</reference>
<organism evidence="2 3">
    <name type="scientific">Micromonospora krabiensis</name>
    <dbReference type="NCBI Taxonomy" id="307121"/>
    <lineage>
        <taxon>Bacteria</taxon>
        <taxon>Bacillati</taxon>
        <taxon>Actinomycetota</taxon>
        <taxon>Actinomycetes</taxon>
        <taxon>Micromonosporales</taxon>
        <taxon>Micromonosporaceae</taxon>
        <taxon>Micromonospora</taxon>
    </lineage>
</organism>
<dbReference type="CDD" id="cd00093">
    <property type="entry name" value="HTH_XRE"/>
    <property type="match status" value="1"/>
</dbReference>
<feature type="domain" description="HTH cro/C1-type" evidence="1">
    <location>
        <begin position="27"/>
        <end position="81"/>
    </location>
</feature>
<dbReference type="Gene3D" id="1.10.260.40">
    <property type="entry name" value="lambda repressor-like DNA-binding domains"/>
    <property type="match status" value="1"/>
</dbReference>
<dbReference type="InterPro" id="IPR043917">
    <property type="entry name" value="DUF5753"/>
</dbReference>
<dbReference type="STRING" id="307121.GA0070620_2919"/>
<dbReference type="Pfam" id="PF13560">
    <property type="entry name" value="HTH_31"/>
    <property type="match status" value="1"/>
</dbReference>
<dbReference type="AlphaFoldDB" id="A0A1C3N4B8"/>
<dbReference type="PROSITE" id="PS50943">
    <property type="entry name" value="HTH_CROC1"/>
    <property type="match status" value="1"/>
</dbReference>
<evidence type="ECO:0000259" key="1">
    <source>
        <dbReference type="PROSITE" id="PS50943"/>
    </source>
</evidence>
<dbReference type="GO" id="GO:0003677">
    <property type="term" value="F:DNA binding"/>
    <property type="evidence" value="ECO:0007669"/>
    <property type="project" value="InterPro"/>
</dbReference>
<dbReference type="Pfam" id="PF19054">
    <property type="entry name" value="DUF5753"/>
    <property type="match status" value="1"/>
</dbReference>
<dbReference type="Proteomes" id="UP000199393">
    <property type="component" value="Chromosome I"/>
</dbReference>
<dbReference type="InterPro" id="IPR010982">
    <property type="entry name" value="Lambda_DNA-bd_dom_sf"/>
</dbReference>